<dbReference type="AlphaFoldDB" id="A0A815L584"/>
<gene>
    <name evidence="2" type="ORF">IZO911_LOCUS39571</name>
</gene>
<evidence type="ECO:0000256" key="1">
    <source>
        <dbReference type="SAM" id="Phobius"/>
    </source>
</evidence>
<protein>
    <submittedName>
        <fullName evidence="2">Uncharacterized protein</fullName>
    </submittedName>
</protein>
<keyword evidence="1" id="KW-0812">Transmembrane</keyword>
<dbReference type="EMBL" id="CAJNOE010001222">
    <property type="protein sequence ID" value="CAF1402386.1"/>
    <property type="molecule type" value="Genomic_DNA"/>
</dbReference>
<name>A0A815L584_9BILA</name>
<dbReference type="Proteomes" id="UP000663860">
    <property type="component" value="Unassembled WGS sequence"/>
</dbReference>
<proteinExistence type="predicted"/>
<accession>A0A815L584</accession>
<feature type="non-terminal residue" evidence="2">
    <location>
        <position position="612"/>
    </location>
</feature>
<evidence type="ECO:0000313" key="2">
    <source>
        <dbReference type="EMBL" id="CAF1402386.1"/>
    </source>
</evidence>
<reference evidence="2" key="1">
    <citation type="submission" date="2021-02" db="EMBL/GenBank/DDBJ databases">
        <authorList>
            <person name="Nowell W R."/>
        </authorList>
    </citation>
    <scope>NUCLEOTIDE SEQUENCE</scope>
</reference>
<keyword evidence="1" id="KW-0472">Membrane</keyword>
<sequence>IPNVSITPIPYETLWNITTDEVCYCGFTSNCYSPSAFYDLFAEQTQAQFTVMVSPLANVTGFFVACYALDALLVSSLQCFFDSSCFTTVLTFFPSSNITHHDILQMNQTHYAVETTIEILANNLFLEQWSSEISFSAYYSACAPILCVYGGLIIVLRVCASNVVRFWRNRNNKDAVKSDQHYPPVQRRVTNFWHTAKSKLSELNLFKTELSWDDDQRHRREILTTRLYLLLLIIAVIVVLIYTCIDTQTEIIKVLNPSQEVFDQLRSHPQYSSTLDCPCTNITVHYQSFIFIKPYYHQLCSSDFVTRNSTWISLLYSSTAGIDYAYNDYRLFAASHFELLSSLCTLVNETIAEAINEFSRNIMINARVQSRENIESQANTALNRFCLSTPRTFVLILDFIRYMNQGNGIVSSILSNWHFISLDTISPWDSLWALPHSYGNDNCSCGTSSMCISEALFNGLVIPGLHVGCYPFESLLQSTLECLYNISCIDQLKSMYNYSNKTFNPLNNSLSSANTTVQSLIETLFIERWETNVLYDQYYTACSPLWCSYILTRRINPVYTVTTIVSLHGGLSVVLKLITPVLVRFAYQIVRHRRGRVGPTVTVITVKEQNKY</sequence>
<organism evidence="2 3">
    <name type="scientific">Adineta steineri</name>
    <dbReference type="NCBI Taxonomy" id="433720"/>
    <lineage>
        <taxon>Eukaryota</taxon>
        <taxon>Metazoa</taxon>
        <taxon>Spiralia</taxon>
        <taxon>Gnathifera</taxon>
        <taxon>Rotifera</taxon>
        <taxon>Eurotatoria</taxon>
        <taxon>Bdelloidea</taxon>
        <taxon>Adinetida</taxon>
        <taxon>Adinetidae</taxon>
        <taxon>Adineta</taxon>
    </lineage>
</organism>
<feature type="transmembrane region" description="Helical" evidence="1">
    <location>
        <begin position="137"/>
        <end position="160"/>
    </location>
</feature>
<feature type="transmembrane region" description="Helical" evidence="1">
    <location>
        <begin position="227"/>
        <end position="243"/>
    </location>
</feature>
<evidence type="ECO:0000313" key="3">
    <source>
        <dbReference type="Proteomes" id="UP000663860"/>
    </source>
</evidence>
<keyword evidence="1" id="KW-1133">Transmembrane helix</keyword>
<comment type="caution">
    <text evidence="2">The sequence shown here is derived from an EMBL/GenBank/DDBJ whole genome shotgun (WGS) entry which is preliminary data.</text>
</comment>